<dbReference type="EMBL" id="CAUYUJ010015498">
    <property type="protein sequence ID" value="CAK0854752.1"/>
    <property type="molecule type" value="Genomic_DNA"/>
</dbReference>
<organism evidence="3 4">
    <name type="scientific">Prorocentrum cordatum</name>
    <dbReference type="NCBI Taxonomy" id="2364126"/>
    <lineage>
        <taxon>Eukaryota</taxon>
        <taxon>Sar</taxon>
        <taxon>Alveolata</taxon>
        <taxon>Dinophyceae</taxon>
        <taxon>Prorocentrales</taxon>
        <taxon>Prorocentraceae</taxon>
        <taxon>Prorocentrum</taxon>
    </lineage>
</organism>
<feature type="non-terminal residue" evidence="3">
    <location>
        <position position="919"/>
    </location>
</feature>
<evidence type="ECO:0000313" key="4">
    <source>
        <dbReference type="Proteomes" id="UP001189429"/>
    </source>
</evidence>
<feature type="region of interest" description="Disordered" evidence="1">
    <location>
        <begin position="83"/>
        <end position="149"/>
    </location>
</feature>
<evidence type="ECO:0008006" key="5">
    <source>
        <dbReference type="Google" id="ProtNLM"/>
    </source>
</evidence>
<feature type="transmembrane region" description="Helical" evidence="2">
    <location>
        <begin position="179"/>
        <end position="203"/>
    </location>
</feature>
<evidence type="ECO:0000256" key="1">
    <source>
        <dbReference type="SAM" id="MobiDB-lite"/>
    </source>
</evidence>
<evidence type="ECO:0000256" key="2">
    <source>
        <dbReference type="SAM" id="Phobius"/>
    </source>
</evidence>
<keyword evidence="4" id="KW-1185">Reference proteome</keyword>
<accession>A0ABN9U6W2</accession>
<feature type="region of interest" description="Disordered" evidence="1">
    <location>
        <begin position="333"/>
        <end position="369"/>
    </location>
</feature>
<feature type="compositionally biased region" description="Low complexity" evidence="1">
    <location>
        <begin position="128"/>
        <end position="142"/>
    </location>
</feature>
<feature type="compositionally biased region" description="Basic residues" evidence="1">
    <location>
        <begin position="117"/>
        <end position="127"/>
    </location>
</feature>
<dbReference type="Proteomes" id="UP001189429">
    <property type="component" value="Unassembled WGS sequence"/>
</dbReference>
<gene>
    <name evidence="3" type="ORF">PCOR1329_LOCUS45713</name>
</gene>
<feature type="region of interest" description="Disordered" evidence="1">
    <location>
        <begin position="218"/>
        <end position="237"/>
    </location>
</feature>
<keyword evidence="2" id="KW-1133">Transmembrane helix</keyword>
<keyword evidence="2" id="KW-0472">Membrane</keyword>
<feature type="region of interest" description="Disordered" evidence="1">
    <location>
        <begin position="1"/>
        <end position="68"/>
    </location>
</feature>
<reference evidence="3" key="1">
    <citation type="submission" date="2023-10" db="EMBL/GenBank/DDBJ databases">
        <authorList>
            <person name="Chen Y."/>
            <person name="Shah S."/>
            <person name="Dougan E. K."/>
            <person name="Thang M."/>
            <person name="Chan C."/>
        </authorList>
    </citation>
    <scope>NUCLEOTIDE SEQUENCE [LARGE SCALE GENOMIC DNA]</scope>
</reference>
<feature type="compositionally biased region" description="Low complexity" evidence="1">
    <location>
        <begin position="56"/>
        <end position="66"/>
    </location>
</feature>
<evidence type="ECO:0000313" key="3">
    <source>
        <dbReference type="EMBL" id="CAK0854752.1"/>
    </source>
</evidence>
<keyword evidence="2" id="KW-0812">Transmembrane</keyword>
<protein>
    <recommendedName>
        <fullName evidence="5">RNA-directed DNA polymerase</fullName>
    </recommendedName>
</protein>
<name>A0ABN9U6W2_9DINO</name>
<feature type="non-terminal residue" evidence="3">
    <location>
        <position position="1"/>
    </location>
</feature>
<comment type="caution">
    <text evidence="3">The sequence shown here is derived from an EMBL/GenBank/DDBJ whole genome shotgun (WGS) entry which is preliminary data.</text>
</comment>
<sequence>ERAAKHTASYRDVVEARAHSGAQASHPRERRGVGRPCSAAPVTPRTAFSCDERSRSAAPAATRSAAFSETLCAVDRRRREHSPGLRPLILDGTDRQPEAAPSTGEVVEAPRAEQRGRTSRRKRRRVRASAGAAATTPANPSGQEPPASAFVAGRQDWPASLEPALPEGASEALGVKEPFAWGALCGGFLLGVFVTVAAGLVLWRVARLLAAKTDGRSQPSKTYAALPAESKDSKGPAYYDPHDDYMLGGIRTAQGPRASDAGVVDHHFLSVCMQELTTHDQPHAGERVVSAILRRRYQLLEVLHASSLRKDEDDQDAKAWLDERHAAAAACGGLESPPRIGEAPGLGASLQGRRGARDDEAPSLGFGNDGLVQRDALPIPLDSETLHYMKGFSALNGELPLGQRRKAARCRRQERWMLEGVAALNELGGGGRAAGCGGRLSLAPRSALRHLAEVHASSPPKTEVRANQEAFQALLGLRPGYADEPAIGAKAGYQRGKVSLPPRGAGKVDLVRLLPLHLQSALGSGRGLLRSEQGAFAALDEADVACYVDSELAQRGIDYGRFLLELFEAGIVEVLDYESERKEETGIFFAPRKEVHLAAGDVEVCFYQYLLPGWARNYFCQPDVATQLLPARLREALGQEGASRPRTTFRARVVPMGWNWAVHLVQAAHLNVLASVSPDNQWLVDKQPGAFLSDSTVVNDMLDTFTTEGVRATLDLDDALLGIAQVSKAARWRPASKKFCRVHGCIQYLLEARRCITGRQLERLVGHVAALLFLRREALSMLRSVYVFIRSTYDKAQPLWASCQQELRWVLALLPTAFADMKRPWHAEVGTFDASSWGGGGLRGTLAFSARCRPRGRQPEKLRFRGPLATLVAPRDAALAADAIELSDPAAPLLGRAAGFAEVNTELLWESNWVTAVAC</sequence>
<proteinExistence type="predicted"/>